<feature type="compositionally biased region" description="Polar residues" evidence="2">
    <location>
        <begin position="1549"/>
        <end position="1568"/>
    </location>
</feature>
<evidence type="ECO:0000313" key="3">
    <source>
        <dbReference type="EMBL" id="CAF2929134.1"/>
    </source>
</evidence>
<feature type="region of interest" description="Disordered" evidence="2">
    <location>
        <begin position="622"/>
        <end position="643"/>
    </location>
</feature>
<feature type="compositionally biased region" description="Low complexity" evidence="2">
    <location>
        <begin position="125"/>
        <end position="153"/>
    </location>
</feature>
<dbReference type="PANTHER" id="PTHR23030">
    <property type="entry name" value="PCD6 INTERACTING PROTEIN-RELATED"/>
    <property type="match status" value="1"/>
</dbReference>
<name>A0A7R8CTT6_LEPSM</name>
<feature type="region of interest" description="Disordered" evidence="2">
    <location>
        <begin position="1366"/>
        <end position="1406"/>
    </location>
</feature>
<feature type="region of interest" description="Disordered" evidence="2">
    <location>
        <begin position="1876"/>
        <end position="1947"/>
    </location>
</feature>
<feature type="region of interest" description="Disordered" evidence="2">
    <location>
        <begin position="2026"/>
        <end position="2051"/>
    </location>
</feature>
<feature type="region of interest" description="Disordered" evidence="2">
    <location>
        <begin position="113"/>
        <end position="237"/>
    </location>
</feature>
<feature type="compositionally biased region" description="Low complexity" evidence="2">
    <location>
        <begin position="59"/>
        <end position="84"/>
    </location>
</feature>
<feature type="compositionally biased region" description="Low complexity" evidence="2">
    <location>
        <begin position="1089"/>
        <end position="1101"/>
    </location>
</feature>
<dbReference type="EMBL" id="HG994583">
    <property type="protein sequence ID" value="CAF2929134.1"/>
    <property type="molecule type" value="Genomic_DNA"/>
</dbReference>
<feature type="region of interest" description="Disordered" evidence="2">
    <location>
        <begin position="502"/>
        <end position="595"/>
    </location>
</feature>
<evidence type="ECO:0000256" key="1">
    <source>
        <dbReference type="SAM" id="Coils"/>
    </source>
</evidence>
<feature type="region of interest" description="Disordered" evidence="2">
    <location>
        <begin position="937"/>
        <end position="988"/>
    </location>
</feature>
<feature type="compositionally biased region" description="Low complexity" evidence="2">
    <location>
        <begin position="1277"/>
        <end position="1303"/>
    </location>
</feature>
<feature type="compositionally biased region" description="Low complexity" evidence="2">
    <location>
        <begin position="1175"/>
        <end position="1186"/>
    </location>
</feature>
<feature type="compositionally biased region" description="Low complexity" evidence="2">
    <location>
        <begin position="198"/>
        <end position="237"/>
    </location>
</feature>
<feature type="compositionally biased region" description="Polar residues" evidence="2">
    <location>
        <begin position="937"/>
        <end position="947"/>
    </location>
</feature>
<feature type="region of interest" description="Disordered" evidence="2">
    <location>
        <begin position="1272"/>
        <end position="1353"/>
    </location>
</feature>
<feature type="compositionally biased region" description="Low complexity" evidence="2">
    <location>
        <begin position="956"/>
        <end position="987"/>
    </location>
</feature>
<feature type="compositionally biased region" description="Gly residues" evidence="2">
    <location>
        <begin position="2118"/>
        <end position="2128"/>
    </location>
</feature>
<feature type="region of interest" description="Disordered" evidence="2">
    <location>
        <begin position="323"/>
        <end position="352"/>
    </location>
</feature>
<feature type="region of interest" description="Disordered" evidence="2">
    <location>
        <begin position="1549"/>
        <end position="1596"/>
    </location>
</feature>
<feature type="compositionally biased region" description="Acidic residues" evidence="2">
    <location>
        <begin position="622"/>
        <end position="637"/>
    </location>
</feature>
<evidence type="ECO:0000313" key="4">
    <source>
        <dbReference type="Proteomes" id="UP000675881"/>
    </source>
</evidence>
<feature type="coiled-coil region" evidence="1">
    <location>
        <begin position="781"/>
        <end position="808"/>
    </location>
</feature>
<gene>
    <name evidence="3" type="ORF">LSAA_8341</name>
</gene>
<dbReference type="PANTHER" id="PTHR23030:SF42">
    <property type="entry name" value="CHROMOSOME UNDETERMINED SCAFFOLD_90, WHOLE GENOME SHOTGUN SEQUENCE"/>
    <property type="match status" value="1"/>
</dbReference>
<feature type="compositionally biased region" description="Polar residues" evidence="2">
    <location>
        <begin position="1905"/>
        <end position="1916"/>
    </location>
</feature>
<reference evidence="3" key="1">
    <citation type="submission" date="2021-02" db="EMBL/GenBank/DDBJ databases">
        <authorList>
            <person name="Bekaert M."/>
        </authorList>
    </citation>
    <scope>NUCLEOTIDE SEQUENCE</scope>
    <source>
        <strain evidence="3">IoA-00</strain>
    </source>
</reference>
<feature type="compositionally biased region" description="Low complexity" evidence="2">
    <location>
        <begin position="573"/>
        <end position="586"/>
    </location>
</feature>
<feature type="compositionally biased region" description="Low complexity" evidence="2">
    <location>
        <begin position="1199"/>
        <end position="1218"/>
    </location>
</feature>
<dbReference type="Proteomes" id="UP000675881">
    <property type="component" value="Chromosome 4"/>
</dbReference>
<feature type="region of interest" description="Disordered" evidence="2">
    <location>
        <begin position="1001"/>
        <end position="1031"/>
    </location>
</feature>
<feature type="region of interest" description="Disordered" evidence="2">
    <location>
        <begin position="2087"/>
        <end position="2136"/>
    </location>
</feature>
<feature type="region of interest" description="Disordered" evidence="2">
    <location>
        <begin position="1168"/>
        <end position="1228"/>
    </location>
</feature>
<proteinExistence type="predicted"/>
<feature type="coiled-coil region" evidence="1">
    <location>
        <begin position="722"/>
        <end position="756"/>
    </location>
</feature>
<feature type="region of interest" description="Disordered" evidence="2">
    <location>
        <begin position="443"/>
        <end position="463"/>
    </location>
</feature>
<protein>
    <submittedName>
        <fullName evidence="3">(salmon louse) hypothetical protein</fullName>
    </submittedName>
</protein>
<keyword evidence="4" id="KW-1185">Reference proteome</keyword>
<feature type="region of interest" description="Disordered" evidence="2">
    <location>
        <begin position="59"/>
        <end position="94"/>
    </location>
</feature>
<evidence type="ECO:0000256" key="2">
    <source>
        <dbReference type="SAM" id="MobiDB-lite"/>
    </source>
</evidence>
<keyword evidence="1" id="KW-0175">Coiled coil</keyword>
<feature type="compositionally biased region" description="Pro residues" evidence="2">
    <location>
        <begin position="1577"/>
        <end position="1586"/>
    </location>
</feature>
<feature type="region of interest" description="Disordered" evidence="2">
    <location>
        <begin position="1081"/>
        <end position="1106"/>
    </location>
</feature>
<feature type="compositionally biased region" description="Acidic residues" evidence="2">
    <location>
        <begin position="323"/>
        <end position="337"/>
    </location>
</feature>
<feature type="coiled-coil region" evidence="1">
    <location>
        <begin position="838"/>
        <end position="924"/>
    </location>
</feature>
<accession>A0A7R8CTT6</accession>
<feature type="compositionally biased region" description="Polar residues" evidence="2">
    <location>
        <begin position="1009"/>
        <end position="1022"/>
    </location>
</feature>
<dbReference type="OrthoDB" id="67688at2759"/>
<feature type="compositionally biased region" description="Basic residues" evidence="2">
    <location>
        <begin position="2087"/>
        <end position="2096"/>
    </location>
</feature>
<feature type="compositionally biased region" description="Polar residues" evidence="2">
    <location>
        <begin position="1383"/>
        <end position="1393"/>
    </location>
</feature>
<feature type="compositionally biased region" description="Polar residues" evidence="2">
    <location>
        <begin position="113"/>
        <end position="124"/>
    </location>
</feature>
<organism evidence="3 4">
    <name type="scientific">Lepeophtheirus salmonis</name>
    <name type="common">Salmon louse</name>
    <name type="synonym">Caligus salmonis</name>
    <dbReference type="NCBI Taxonomy" id="72036"/>
    <lineage>
        <taxon>Eukaryota</taxon>
        <taxon>Metazoa</taxon>
        <taxon>Ecdysozoa</taxon>
        <taxon>Arthropoda</taxon>
        <taxon>Crustacea</taxon>
        <taxon>Multicrustacea</taxon>
        <taxon>Hexanauplia</taxon>
        <taxon>Copepoda</taxon>
        <taxon>Siphonostomatoida</taxon>
        <taxon>Caligidae</taxon>
        <taxon>Lepeophtheirus</taxon>
    </lineage>
</organism>
<feature type="compositionally biased region" description="Basic and acidic residues" evidence="2">
    <location>
        <begin position="540"/>
        <end position="553"/>
    </location>
</feature>
<feature type="compositionally biased region" description="Low complexity" evidence="2">
    <location>
        <begin position="1366"/>
        <end position="1382"/>
    </location>
</feature>
<feature type="compositionally biased region" description="Polar residues" evidence="2">
    <location>
        <begin position="1876"/>
        <end position="1885"/>
    </location>
</feature>
<sequence length="2136" mass="241717">MTFIKKESGLFVEYSHIYSNLNHLLPVTENLLTRPFFFAFLVIFQRSSNANPGKGSLFPFQTPPTSTSPLTSGTPFMRRPSFRGPRPPPLRPPRSVLIAANATRIFSTSVKDRSSSFPFSNLNQNKSPPINSLNSSNNNTPFLDTNHTTTTNTVLHRNDNNSSKHPTSSSSIEDNKINNLNILNTPLKPQPQAHASYPQQQPIPQQQPHQTQILPPNNNLNNHNNFPSQQQMDPHMQQQKLQQFGMMHDQNMGMEQGHLQQQQQSSYVVDDNSEYDRRGSLGSLHRTTTQDSVYLDISRKKLDSMADEYSKIKQALLSDLLDDEEEEEIEVEEEDVIENQPSEPILAPKAQEEEFNDEDELLEEEETNEQQLMVEEEMNQFEPIEMSEAPFMDEDEEILISEGELLDEDKFRSNFEGILNFHEDKTKSDSSILIDKTNKMSNAVQKQDPHQLRLISGPKGNNENVHYGVLVDVPYPVSPEDDEYGFKNDQGLSLSVGSLAGEVYTIPEEPEAEEGSPTGGDGVSRKRGGSQPPPPTQHYKVIEPHKPHVEPKKPKSPKVVAQKARGVITGGISSKKPLPKTSSPKKTAMKTPVASMSEVDRRVLMKSPVTVRTSKVNVIEDEEEDDVPLVDMDDLEDESIRSETRAPVDGDRLFSSALNSTGMHNALYDMGGFSSVSTSASELREKQQYSSSVVSQNSYRQTFKSPVNAQAWLKDKEEDLDRREVNLDIERGRRELERDRRELEKDRKMLEDFERKRRERDLDMEREKLDIEREHFRQKKIETLEHERREMEARLEEETIRREQALIKREQEIMLREQSECQRALELERIELEHQQQVIFEQEQRRHLEDKEAEIEQERREKEEAQVKQKLIQQKKLLQQQHQQKKQQQQLLLQEQQQQKLIAQKKQEQLLRQQQQQHNLKQEQLIKQHTTIKTAKTLRQNPQQPLRQHQAKDQKLTGQQQLLSKQQQLHNQQQQHLQQQTQQQLQLKSAKENLRTANKVYQKERQKKPNSQNSKGLMNSNEGCGGYGGNFDNESDEIHTMDYDNREPLEDFNIYATSAKDDFYNAQAPSMHRQVNTYVVDKPSKYNGNPHHSSNRPSSPSTGYSTGKRVELNIMDRQQQQQHRAEEILQREKEFIEKERVKLSRERELAFEKEREYDRELMKMKERERARALLESSPSRSSTKYRSSSHKESRNTSLHHNQSNSYNSSNQHNNNNNNGEDDSISGMLDNFSKALGDIRDIREKRMKRLEDSSPPRSNNVTASSIELDLLKNRSHSSHSSSQPTSSHKLNSQGHQNSSSSSNMQGGGSQYRQSMNNAGYIHGVPQQQQQQQLQQQQVQNQSMMRGQQQPMMNTGGMMNQQRFAQVPQQQQQLQQQAHPGMQQSQSMQSIPTQQGSGGHPVLLGSGSGLLGSELSPMINVSSGAQQMPHLLVQQQQPIVTRGGLTWKNSATGSTSTTSPCSGYHGSGFTESATANLDPIETAVLFHTRVRLQILHHFFLRKEMSRIPSAALLSGATLAMSEPVKSSRAHRNQANLDSVLLQAARAQHGITGTWTPVGTPDTMSETGSLKSRSRRTLPYLPPEEPTPLPSQAKKSQDRMRAYANLRQSSFDGATRALLSSVKPRPSSSETNLRKLTATEHYSRPGSALGLLQGIKKASSVVSSYGPTSATKEHEKRILENILPPDLRHLVRGGSPSAVQHIKLQIEEEMRKTSGDKFTGTEAEQARKNAERRLFGPLGSAQSERIRQEMQRYATMRDPRLRAEMKHKLNPVMDAQLNRNRRYRGHRRQLSDPRMTSTLTDNFEDEYSIGRPYSSLARDFDPLAESLGMDNSQSYFGSGALDGGGSNSATILKDHSGYESIDDRNRYLNNRRSQLIRRSSDGGLTSSYLEGGGATTSLGHTTGGGISSPLNRRAYSSLSGRMHSRSWHPSPFGSDDDVVSSDEPHFYKEEKQKNRIKMEIARRRQQIEENACLHEELTRLAKLRETAEITDRLSGMGLSNAATSSGVMGSSNNPLVTDSTSVPKSVDEVLRDPDSMGNFRSSSAPLGSSRRYGGGGDTFNSDYYTSSVYDRVADFSPIHSGETLDHNRYHHHHHTHSHHPSSSSAADAQHYNHSSSSYVVGGSGGASGAGGKYKSHFVK</sequence>
<feature type="compositionally biased region" description="Low complexity" evidence="2">
    <location>
        <begin position="1325"/>
        <end position="1348"/>
    </location>
</feature>